<dbReference type="EMBL" id="ARYK01000001">
    <property type="protein sequence ID" value="KCZ94684.1"/>
    <property type="molecule type" value="Genomic_DNA"/>
</dbReference>
<dbReference type="Gene3D" id="3.60.15.10">
    <property type="entry name" value="Ribonuclease Z/Hydroxyacylglutathione hydrolase-like"/>
    <property type="match status" value="1"/>
</dbReference>
<dbReference type="PANTHER" id="PTHR42663">
    <property type="entry name" value="HYDROLASE C777.06C-RELATED-RELATED"/>
    <property type="match status" value="1"/>
</dbReference>
<keyword evidence="3" id="KW-1185">Reference proteome</keyword>
<dbReference type="PATRIC" id="fig|1280950.3.peg.994"/>
<organism evidence="2 3">
    <name type="scientific">Hyphomonas johnsonii MHS-2</name>
    <dbReference type="NCBI Taxonomy" id="1280950"/>
    <lineage>
        <taxon>Bacteria</taxon>
        <taxon>Pseudomonadati</taxon>
        <taxon>Pseudomonadota</taxon>
        <taxon>Alphaproteobacteria</taxon>
        <taxon>Hyphomonadales</taxon>
        <taxon>Hyphomonadaceae</taxon>
        <taxon>Hyphomonas</taxon>
    </lineage>
</organism>
<feature type="domain" description="Metallo-beta-lactamase" evidence="1">
    <location>
        <begin position="55"/>
        <end position="237"/>
    </location>
</feature>
<accession>A0A059FVI2</accession>
<dbReference type="STRING" id="1280950.HJO_04890"/>
<reference evidence="2 3" key="1">
    <citation type="journal article" date="2014" name="Antonie Van Leeuwenhoek">
        <title>Hyphomonas beringensis sp. nov. and Hyphomonas chukchiensis sp. nov., isolated from surface seawater of the Bering Sea and Chukchi Sea.</title>
        <authorList>
            <person name="Li C."/>
            <person name="Lai Q."/>
            <person name="Li G."/>
            <person name="Dong C."/>
            <person name="Wang J."/>
            <person name="Liao Y."/>
            <person name="Shao Z."/>
        </authorList>
    </citation>
    <scope>NUCLEOTIDE SEQUENCE [LARGE SCALE GENOMIC DNA]</scope>
    <source>
        <strain evidence="2 3">MHS-2</strain>
    </source>
</reference>
<dbReference type="AlphaFoldDB" id="A0A059FVI2"/>
<dbReference type="RefSeq" id="WP_035614052.1">
    <property type="nucleotide sequence ID" value="NZ_ARYK01000001.1"/>
</dbReference>
<dbReference type="InterPro" id="IPR036866">
    <property type="entry name" value="RibonucZ/Hydroxyglut_hydro"/>
</dbReference>
<dbReference type="OrthoDB" id="9781189at2"/>
<proteinExistence type="predicted"/>
<gene>
    <name evidence="2" type="ORF">HJO_04890</name>
</gene>
<evidence type="ECO:0000259" key="1">
    <source>
        <dbReference type="Pfam" id="PF12706"/>
    </source>
</evidence>
<dbReference type="Pfam" id="PF12706">
    <property type="entry name" value="Lactamase_B_2"/>
    <property type="match status" value="1"/>
</dbReference>
<sequence length="269" mass="29726">MTDTGYRLTLLGTGSSGGVPRVGGDWGLCDPEEPKNRRTRCGALLDRLGPDGAITRILIDTSPDLREQLLAARVTHVDALVYTHDHADQTHGIDDVRALVIRMRRHIPTYMDKATRESLDRRFGYCFKGMGGYPPILQTEPDIVPYERFTLSGDGGPVELLPVDLEHGRIRSCGFRIGGLAYCNDVNGIPDATMDHLRGLDTLVVDALRRTEHPSHASLDQALAWIAELKPTRAVLTNMHVDMDYQTLVRELPQGVEPGYDGMVLPFSA</sequence>
<protein>
    <submittedName>
        <fullName evidence="2">Metallo-beta-lactamase family protein</fullName>
    </submittedName>
</protein>
<dbReference type="Proteomes" id="UP000025171">
    <property type="component" value="Unassembled WGS sequence"/>
</dbReference>
<dbReference type="CDD" id="cd16279">
    <property type="entry name" value="metallo-hydrolase-like_MBL-fold"/>
    <property type="match status" value="1"/>
</dbReference>
<evidence type="ECO:0000313" key="2">
    <source>
        <dbReference type="EMBL" id="KCZ94684.1"/>
    </source>
</evidence>
<evidence type="ECO:0000313" key="3">
    <source>
        <dbReference type="Proteomes" id="UP000025171"/>
    </source>
</evidence>
<dbReference type="SUPFAM" id="SSF56281">
    <property type="entry name" value="Metallo-hydrolase/oxidoreductase"/>
    <property type="match status" value="1"/>
</dbReference>
<dbReference type="PANTHER" id="PTHR42663:SF6">
    <property type="entry name" value="HYDROLASE C777.06C-RELATED"/>
    <property type="match status" value="1"/>
</dbReference>
<dbReference type="InterPro" id="IPR001279">
    <property type="entry name" value="Metallo-B-lactamas"/>
</dbReference>
<comment type="caution">
    <text evidence="2">The sequence shown here is derived from an EMBL/GenBank/DDBJ whole genome shotgun (WGS) entry which is preliminary data.</text>
</comment>
<name>A0A059FVI2_9PROT</name>
<dbReference type="eggNOG" id="COG1235">
    <property type="taxonomic scope" value="Bacteria"/>
</dbReference>